<protein>
    <submittedName>
        <fullName evidence="1">Uncharacterized protein</fullName>
    </submittedName>
</protein>
<organism evidence="1 2">
    <name type="scientific">Bambusicola thoracicus</name>
    <name type="common">Chinese bamboo-partridge</name>
    <name type="synonym">Perdix thoracica</name>
    <dbReference type="NCBI Taxonomy" id="9083"/>
    <lineage>
        <taxon>Eukaryota</taxon>
        <taxon>Metazoa</taxon>
        <taxon>Chordata</taxon>
        <taxon>Craniata</taxon>
        <taxon>Vertebrata</taxon>
        <taxon>Euteleostomi</taxon>
        <taxon>Archelosauria</taxon>
        <taxon>Archosauria</taxon>
        <taxon>Dinosauria</taxon>
        <taxon>Saurischia</taxon>
        <taxon>Theropoda</taxon>
        <taxon>Coelurosauria</taxon>
        <taxon>Aves</taxon>
        <taxon>Neognathae</taxon>
        <taxon>Galloanserae</taxon>
        <taxon>Galliformes</taxon>
        <taxon>Phasianidae</taxon>
        <taxon>Perdicinae</taxon>
        <taxon>Bambusicola</taxon>
    </lineage>
</organism>
<keyword evidence="2" id="KW-1185">Reference proteome</keyword>
<proteinExistence type="predicted"/>
<dbReference type="Proteomes" id="UP000237246">
    <property type="component" value="Unassembled WGS sequence"/>
</dbReference>
<evidence type="ECO:0000313" key="2">
    <source>
        <dbReference type="Proteomes" id="UP000237246"/>
    </source>
</evidence>
<evidence type="ECO:0000313" key="1">
    <source>
        <dbReference type="EMBL" id="POI33369.1"/>
    </source>
</evidence>
<sequence length="61" mass="7002">MQMTQEHRGTWEPTQFKQNKRLGLLLLLVLPFCFLPAESLALLPAHNRSQLMLGVGLNPRF</sequence>
<name>A0A2P4TAH1_BAMTH</name>
<gene>
    <name evidence="1" type="ORF">CIB84_002878</name>
</gene>
<dbReference type="EMBL" id="PPHD01003705">
    <property type="protein sequence ID" value="POI33369.1"/>
    <property type="molecule type" value="Genomic_DNA"/>
</dbReference>
<dbReference type="AlphaFoldDB" id="A0A2P4TAH1"/>
<accession>A0A2P4TAH1</accession>
<reference evidence="1 2" key="1">
    <citation type="submission" date="2018-01" db="EMBL/GenBank/DDBJ databases">
        <title>Comparison of the Chinese Bamboo Partridge and Red Junglefowl genome sequences highlights the importance of demography in genome evolution.</title>
        <authorList>
            <person name="Tiley G.P."/>
            <person name="Kimball R.T."/>
            <person name="Braun E.L."/>
            <person name="Burleigh J.G."/>
        </authorList>
    </citation>
    <scope>NUCLEOTIDE SEQUENCE [LARGE SCALE GENOMIC DNA]</scope>
    <source>
        <strain evidence="1">RTK389</strain>
        <tissue evidence="1">Blood</tissue>
    </source>
</reference>
<comment type="caution">
    <text evidence="1">The sequence shown here is derived from an EMBL/GenBank/DDBJ whole genome shotgun (WGS) entry which is preliminary data.</text>
</comment>